<organism evidence="2 3">
    <name type="scientific">Aureibacillus halotolerans</name>
    <dbReference type="NCBI Taxonomy" id="1508390"/>
    <lineage>
        <taxon>Bacteria</taxon>
        <taxon>Bacillati</taxon>
        <taxon>Bacillota</taxon>
        <taxon>Bacilli</taxon>
        <taxon>Bacillales</taxon>
        <taxon>Bacillaceae</taxon>
        <taxon>Aureibacillus</taxon>
    </lineage>
</organism>
<accession>A0A4R6TXE1</accession>
<gene>
    <name evidence="2" type="ORF">EV213_11377</name>
</gene>
<name>A0A4R6TXE1_9BACI</name>
<dbReference type="AlphaFoldDB" id="A0A4R6TXE1"/>
<feature type="transmembrane region" description="Helical" evidence="1">
    <location>
        <begin position="35"/>
        <end position="54"/>
    </location>
</feature>
<dbReference type="Proteomes" id="UP000295632">
    <property type="component" value="Unassembled WGS sequence"/>
</dbReference>
<reference evidence="2 3" key="1">
    <citation type="submission" date="2019-03" db="EMBL/GenBank/DDBJ databases">
        <title>Genomic Encyclopedia of Type Strains, Phase IV (KMG-IV): sequencing the most valuable type-strain genomes for metagenomic binning, comparative biology and taxonomic classification.</title>
        <authorList>
            <person name="Goeker M."/>
        </authorList>
    </citation>
    <scope>NUCLEOTIDE SEQUENCE [LARGE SCALE GENOMIC DNA]</scope>
    <source>
        <strain evidence="2 3">DSM 28697</strain>
    </source>
</reference>
<comment type="caution">
    <text evidence="2">The sequence shown here is derived from an EMBL/GenBank/DDBJ whole genome shotgun (WGS) entry which is preliminary data.</text>
</comment>
<dbReference type="RefSeq" id="WP_133581284.1">
    <property type="nucleotide sequence ID" value="NZ_SNYJ01000013.1"/>
</dbReference>
<feature type="transmembrane region" description="Helical" evidence="1">
    <location>
        <begin position="115"/>
        <end position="133"/>
    </location>
</feature>
<feature type="transmembrane region" description="Helical" evidence="1">
    <location>
        <begin position="91"/>
        <end position="109"/>
    </location>
</feature>
<protein>
    <submittedName>
        <fullName evidence="2">Uncharacterized protein</fullName>
    </submittedName>
</protein>
<keyword evidence="1" id="KW-0472">Membrane</keyword>
<proteinExistence type="predicted"/>
<evidence type="ECO:0000256" key="1">
    <source>
        <dbReference type="SAM" id="Phobius"/>
    </source>
</evidence>
<keyword evidence="1" id="KW-0812">Transmembrane</keyword>
<dbReference type="EMBL" id="SNYJ01000013">
    <property type="protein sequence ID" value="TDQ37442.1"/>
    <property type="molecule type" value="Genomic_DNA"/>
</dbReference>
<evidence type="ECO:0000313" key="3">
    <source>
        <dbReference type="Proteomes" id="UP000295632"/>
    </source>
</evidence>
<evidence type="ECO:0000313" key="2">
    <source>
        <dbReference type="EMBL" id="TDQ37442.1"/>
    </source>
</evidence>
<sequence length="141" mass="17030">MLEKIIRSPFTAALFLFIVTSMIYGALEHEDESRKYVWLGLGALVIFFILILIHNKRHPKRRIRFVSFTPYELHDEDEGQRWVINKACRKVYMFYYFAVPFSMIALTFFPLFPLVPLALFFILGVTQYTIFWWDTRHYYKQ</sequence>
<keyword evidence="3" id="KW-1185">Reference proteome</keyword>
<dbReference type="OrthoDB" id="2426546at2"/>
<keyword evidence="1" id="KW-1133">Transmembrane helix</keyword>